<evidence type="ECO:0000313" key="6">
    <source>
        <dbReference type="EMBL" id="SNT44445.1"/>
    </source>
</evidence>
<keyword evidence="2" id="KW-0863">Zinc-finger</keyword>
<dbReference type="EMBL" id="FZOW01000020">
    <property type="protein sequence ID" value="SNT44445.1"/>
    <property type="molecule type" value="Genomic_DNA"/>
</dbReference>
<dbReference type="AlphaFoldDB" id="A0A239MP51"/>
<organism evidence="6 7">
    <name type="scientific">Rhodococcoides kyotonense</name>
    <dbReference type="NCBI Taxonomy" id="398843"/>
    <lineage>
        <taxon>Bacteria</taxon>
        <taxon>Bacillati</taxon>
        <taxon>Actinomycetota</taxon>
        <taxon>Actinomycetes</taxon>
        <taxon>Mycobacteriales</taxon>
        <taxon>Nocardiaceae</taxon>
        <taxon>Rhodococcoides</taxon>
    </lineage>
</organism>
<evidence type="ECO:0000259" key="5">
    <source>
        <dbReference type="Pfam" id="PF01258"/>
    </source>
</evidence>
<dbReference type="InterPro" id="IPR000962">
    <property type="entry name" value="Znf_DskA_TraR"/>
</dbReference>
<reference evidence="7" key="1">
    <citation type="submission" date="2017-06" db="EMBL/GenBank/DDBJ databases">
        <authorList>
            <person name="Varghese N."/>
            <person name="Submissions S."/>
        </authorList>
    </citation>
    <scope>NUCLEOTIDE SEQUENCE [LARGE SCALE GENOMIC DNA]</scope>
    <source>
        <strain evidence="7">JCM 23211</strain>
    </source>
</reference>
<dbReference type="STRING" id="398843.A3K89_14045"/>
<dbReference type="Gene3D" id="1.20.120.910">
    <property type="entry name" value="DksA, coiled-coil domain"/>
    <property type="match status" value="1"/>
</dbReference>
<keyword evidence="1" id="KW-0479">Metal-binding</keyword>
<protein>
    <submittedName>
        <fullName evidence="6">RNA polymerase-binding transcription factor DksA</fullName>
    </submittedName>
</protein>
<keyword evidence="7" id="KW-1185">Reference proteome</keyword>
<dbReference type="Proteomes" id="UP000198327">
    <property type="component" value="Unassembled WGS sequence"/>
</dbReference>
<sequence length="126" mass="13667">MGPGTVVFTGPMDPATARDLIEEVRAATVARLASLREQFAAIVAGSEWTTDDDEHDPEGSTIAFERAKIVGLARDAEDELRELDAAETRLAEGEYGLCERCGDAISDARLEALVTARRCIRCTGRR</sequence>
<gene>
    <name evidence="6" type="ORF">SAMN05421642_12050</name>
</gene>
<dbReference type="GO" id="GO:0008270">
    <property type="term" value="F:zinc ion binding"/>
    <property type="evidence" value="ECO:0007669"/>
    <property type="project" value="UniProtKB-KW"/>
</dbReference>
<dbReference type="PANTHER" id="PTHR33823">
    <property type="entry name" value="RNA POLYMERASE-BINDING TRANSCRIPTION FACTOR DKSA-RELATED"/>
    <property type="match status" value="1"/>
</dbReference>
<evidence type="ECO:0000256" key="2">
    <source>
        <dbReference type="ARBA" id="ARBA00022771"/>
    </source>
</evidence>
<feature type="zinc finger region" description="dksA C4-type" evidence="4">
    <location>
        <begin position="98"/>
        <end position="122"/>
    </location>
</feature>
<feature type="domain" description="Zinc finger DksA/TraR C4-type" evidence="5">
    <location>
        <begin position="93"/>
        <end position="125"/>
    </location>
</feature>
<keyword evidence="3" id="KW-0862">Zinc</keyword>
<evidence type="ECO:0000313" key="7">
    <source>
        <dbReference type="Proteomes" id="UP000198327"/>
    </source>
</evidence>
<evidence type="ECO:0000256" key="4">
    <source>
        <dbReference type="PROSITE-ProRule" id="PRU00510"/>
    </source>
</evidence>
<dbReference type="SUPFAM" id="SSF57716">
    <property type="entry name" value="Glucocorticoid receptor-like (DNA-binding domain)"/>
    <property type="match status" value="1"/>
</dbReference>
<accession>A0A239MP51</accession>
<proteinExistence type="predicted"/>
<dbReference type="Pfam" id="PF01258">
    <property type="entry name" value="zf-dskA_traR"/>
    <property type="match status" value="1"/>
</dbReference>
<evidence type="ECO:0000256" key="3">
    <source>
        <dbReference type="ARBA" id="ARBA00022833"/>
    </source>
</evidence>
<evidence type="ECO:0000256" key="1">
    <source>
        <dbReference type="ARBA" id="ARBA00022723"/>
    </source>
</evidence>
<name>A0A239MP51_9NOCA</name>
<dbReference type="PANTHER" id="PTHR33823:SF4">
    <property type="entry name" value="GENERAL STRESS PROTEIN 16O"/>
    <property type="match status" value="1"/>
</dbReference>
<dbReference type="PROSITE" id="PS51128">
    <property type="entry name" value="ZF_DKSA_2"/>
    <property type="match status" value="1"/>
</dbReference>